<organism evidence="1">
    <name type="scientific">Rhizophora mucronata</name>
    <name type="common">Asiatic mangrove</name>
    <dbReference type="NCBI Taxonomy" id="61149"/>
    <lineage>
        <taxon>Eukaryota</taxon>
        <taxon>Viridiplantae</taxon>
        <taxon>Streptophyta</taxon>
        <taxon>Embryophyta</taxon>
        <taxon>Tracheophyta</taxon>
        <taxon>Spermatophyta</taxon>
        <taxon>Magnoliopsida</taxon>
        <taxon>eudicotyledons</taxon>
        <taxon>Gunneridae</taxon>
        <taxon>Pentapetalae</taxon>
        <taxon>rosids</taxon>
        <taxon>fabids</taxon>
        <taxon>Malpighiales</taxon>
        <taxon>Rhizophoraceae</taxon>
        <taxon>Rhizophora</taxon>
    </lineage>
</organism>
<evidence type="ECO:0000313" key="1">
    <source>
        <dbReference type="EMBL" id="MBX68363.1"/>
    </source>
</evidence>
<dbReference type="EMBL" id="GGEC01087879">
    <property type="protein sequence ID" value="MBX68363.1"/>
    <property type="molecule type" value="Transcribed_RNA"/>
</dbReference>
<proteinExistence type="predicted"/>
<dbReference type="AlphaFoldDB" id="A0A2P2QN14"/>
<accession>A0A2P2QN14</accession>
<sequence length="58" mass="7185">MPYSKWIGRIIKYHSIIVDMHIIFFGSFELRFELQFLELRVQLLYHQTTWLMVVDMHL</sequence>
<protein>
    <submittedName>
        <fullName evidence="1">Uncharacterized protein</fullName>
    </submittedName>
</protein>
<reference evidence="1" key="1">
    <citation type="submission" date="2018-02" db="EMBL/GenBank/DDBJ databases">
        <title>Rhizophora mucronata_Transcriptome.</title>
        <authorList>
            <person name="Meera S.P."/>
            <person name="Sreeshan A."/>
            <person name="Augustine A."/>
        </authorList>
    </citation>
    <scope>NUCLEOTIDE SEQUENCE</scope>
    <source>
        <tissue evidence="1">Leaf</tissue>
    </source>
</reference>
<name>A0A2P2QN14_RHIMU</name>